<protein>
    <recommendedName>
        <fullName evidence="3 12">Protein-export membrane protein SecG</fullName>
    </recommendedName>
</protein>
<evidence type="ECO:0000256" key="13">
    <source>
        <dbReference type="SAM" id="MobiDB-lite"/>
    </source>
</evidence>
<dbReference type="Proteomes" id="UP000001494">
    <property type="component" value="Chromosome"/>
</dbReference>
<keyword evidence="4 12" id="KW-0813">Transport</keyword>
<dbReference type="GO" id="GO:0065002">
    <property type="term" value="P:intracellular protein transmembrane transport"/>
    <property type="evidence" value="ECO:0007669"/>
    <property type="project" value="TreeGrafter"/>
</dbReference>
<keyword evidence="5 12" id="KW-1003">Cell membrane</keyword>
<dbReference type="AlphaFoldDB" id="A0A0H3G207"/>
<feature type="region of interest" description="Disordered" evidence="13">
    <location>
        <begin position="85"/>
        <end position="119"/>
    </location>
</feature>
<evidence type="ECO:0000256" key="6">
    <source>
        <dbReference type="ARBA" id="ARBA00022692"/>
    </source>
</evidence>
<evidence type="ECO:0000256" key="3">
    <source>
        <dbReference type="ARBA" id="ARBA00017876"/>
    </source>
</evidence>
<evidence type="ECO:0000256" key="2">
    <source>
        <dbReference type="ARBA" id="ARBA00008445"/>
    </source>
</evidence>
<dbReference type="EMBL" id="CP002850">
    <property type="protein sequence ID" value="AEH62828.1"/>
    <property type="molecule type" value="Genomic_DNA"/>
</dbReference>
<evidence type="ECO:0000256" key="5">
    <source>
        <dbReference type="ARBA" id="ARBA00022475"/>
    </source>
</evidence>
<keyword evidence="9 12" id="KW-0811">Translocation</keyword>
<sequence precursor="true">MLFTILIVVQALVAAALVTVILMQQSEGSGITGGSNPGGLMSASGAANFLTRATGALAVLFVVLSIALAALASVQNTAPQIDTSLAHKPVAQQTAPAQPAQPKPSSVPLADQPATTPHQ</sequence>
<feature type="transmembrane region" description="Helical" evidence="12">
    <location>
        <begin position="52"/>
        <end position="74"/>
    </location>
</feature>
<organism evidence="14 15">
    <name type="scientific">Zymomonas mobilis subsp. mobilis (strain ATCC 10988 / DSM 424 / LMG 404 / NCIMB 8938 / NRRL B-806 / ZM1)</name>
    <dbReference type="NCBI Taxonomy" id="555217"/>
    <lineage>
        <taxon>Bacteria</taxon>
        <taxon>Pseudomonadati</taxon>
        <taxon>Pseudomonadota</taxon>
        <taxon>Alphaproteobacteria</taxon>
        <taxon>Sphingomonadales</taxon>
        <taxon>Zymomonadaceae</taxon>
        <taxon>Zymomonas</taxon>
    </lineage>
</organism>
<dbReference type="PRINTS" id="PR01651">
    <property type="entry name" value="SECGEXPORT"/>
</dbReference>
<comment type="caution">
    <text evidence="12">Lacks conserved residue(s) required for the propagation of feature annotation.</text>
</comment>
<feature type="compositionally biased region" description="Low complexity" evidence="13">
    <location>
        <begin position="88"/>
        <end position="108"/>
    </location>
</feature>
<evidence type="ECO:0000256" key="10">
    <source>
        <dbReference type="ARBA" id="ARBA00023136"/>
    </source>
</evidence>
<keyword evidence="7 12" id="KW-0653">Protein transport</keyword>
<evidence type="ECO:0000256" key="12">
    <source>
        <dbReference type="RuleBase" id="RU365087"/>
    </source>
</evidence>
<evidence type="ECO:0000256" key="9">
    <source>
        <dbReference type="ARBA" id="ARBA00023010"/>
    </source>
</evidence>
<dbReference type="PANTHER" id="PTHR34182">
    <property type="entry name" value="PROTEIN-EXPORT MEMBRANE PROTEIN SECG"/>
    <property type="match status" value="1"/>
</dbReference>
<dbReference type="InterPro" id="IPR004692">
    <property type="entry name" value="SecG"/>
</dbReference>
<evidence type="ECO:0000313" key="14">
    <source>
        <dbReference type="EMBL" id="AEH62828.1"/>
    </source>
</evidence>
<evidence type="ECO:0000256" key="4">
    <source>
        <dbReference type="ARBA" id="ARBA00022448"/>
    </source>
</evidence>
<dbReference type="PANTHER" id="PTHR34182:SF1">
    <property type="entry name" value="PROTEIN-EXPORT MEMBRANE PROTEIN SECG"/>
    <property type="match status" value="1"/>
</dbReference>
<dbReference type="GO" id="GO:0005886">
    <property type="term" value="C:plasma membrane"/>
    <property type="evidence" value="ECO:0007669"/>
    <property type="project" value="UniProtKB-SubCell"/>
</dbReference>
<dbReference type="NCBIfam" id="TIGR00810">
    <property type="entry name" value="secG"/>
    <property type="match status" value="1"/>
</dbReference>
<reference evidence="14 15" key="1">
    <citation type="journal article" date="2011" name="J. Bacteriol.">
        <title>Genome sequence of the ethanol-producing Zymomonas mobilis subsp. mobilis lectotype strain ATCC 10988.</title>
        <authorList>
            <person name="Pappas K.M."/>
            <person name="Kouvelis V.N."/>
            <person name="Saunders E."/>
            <person name="Brettin T.S."/>
            <person name="Bruce D."/>
            <person name="Detter C."/>
            <person name="Balakireva M."/>
            <person name="Han C.S."/>
            <person name="Savvakis G."/>
            <person name="Kyrpides N.C."/>
            <person name="Typas M.A."/>
        </authorList>
    </citation>
    <scope>NUCLEOTIDE SEQUENCE [LARGE SCALE GENOMIC DNA]</scope>
    <source>
        <strain evidence="15">ATCC 10988 / DSM 424 / CCUG 17860 / LMG 404 / NCIMB 8938 / NRRL B-806 / ZM1</strain>
    </source>
</reference>
<evidence type="ECO:0000313" key="15">
    <source>
        <dbReference type="Proteomes" id="UP000001494"/>
    </source>
</evidence>
<keyword evidence="8 12" id="KW-1133">Transmembrane helix</keyword>
<comment type="subcellular location">
    <subcellularLocation>
        <location evidence="1 12">Cell membrane</location>
        <topology evidence="1 12">Multi-pass membrane protein</topology>
    </subcellularLocation>
</comment>
<comment type="similarity">
    <text evidence="2 12">Belongs to the SecG family.</text>
</comment>
<keyword evidence="6 12" id="KW-0812">Transmembrane</keyword>
<dbReference type="RefSeq" id="WP_014500821.1">
    <property type="nucleotide sequence ID" value="NC_017262.1"/>
</dbReference>
<name>A0A0H3G207_ZYMMA</name>
<keyword evidence="10 12" id="KW-0472">Membrane</keyword>
<accession>A0A0H3G207</accession>
<dbReference type="Pfam" id="PF03840">
    <property type="entry name" value="SecG"/>
    <property type="match status" value="1"/>
</dbReference>
<dbReference type="eggNOG" id="COG1314">
    <property type="taxonomic scope" value="Bacteria"/>
</dbReference>
<dbReference type="HOGENOM" id="CLU_094156_5_1_5"/>
<dbReference type="GeneID" id="79904344"/>
<evidence type="ECO:0000256" key="8">
    <source>
        <dbReference type="ARBA" id="ARBA00022989"/>
    </source>
</evidence>
<gene>
    <name evidence="14" type="ordered locus">Zmob_0993</name>
</gene>
<dbReference type="GO" id="GO:0015450">
    <property type="term" value="F:protein-transporting ATPase activity"/>
    <property type="evidence" value="ECO:0007669"/>
    <property type="project" value="UniProtKB-UniRule"/>
</dbReference>
<comment type="function">
    <text evidence="11 12">Involved in protein export. Participates in an early event of protein translocation.</text>
</comment>
<dbReference type="KEGG" id="zmm:Zmob_0993"/>
<dbReference type="GO" id="GO:0009306">
    <property type="term" value="P:protein secretion"/>
    <property type="evidence" value="ECO:0007669"/>
    <property type="project" value="UniProtKB-UniRule"/>
</dbReference>
<evidence type="ECO:0000256" key="11">
    <source>
        <dbReference type="ARBA" id="ARBA00025182"/>
    </source>
</evidence>
<evidence type="ECO:0000256" key="7">
    <source>
        <dbReference type="ARBA" id="ARBA00022927"/>
    </source>
</evidence>
<evidence type="ECO:0000256" key="1">
    <source>
        <dbReference type="ARBA" id="ARBA00004651"/>
    </source>
</evidence>
<proteinExistence type="inferred from homology"/>
<dbReference type="GO" id="GO:0043952">
    <property type="term" value="P:protein transport by the Sec complex"/>
    <property type="evidence" value="ECO:0007669"/>
    <property type="project" value="TreeGrafter"/>
</dbReference>